<keyword evidence="5" id="KW-1185">Reference proteome</keyword>
<reference evidence="4" key="1">
    <citation type="journal article" date="2016" name="Nat. Genet.">
        <title>A high-quality carrot genome assembly provides new insights into carotenoid accumulation and asterid genome evolution.</title>
        <authorList>
            <person name="Iorizzo M."/>
            <person name="Ellison S."/>
            <person name="Senalik D."/>
            <person name="Zeng P."/>
            <person name="Satapoomin P."/>
            <person name="Huang J."/>
            <person name="Bowman M."/>
            <person name="Iovene M."/>
            <person name="Sanseverino W."/>
            <person name="Cavagnaro P."/>
            <person name="Yildiz M."/>
            <person name="Macko-Podgorni A."/>
            <person name="Moranska E."/>
            <person name="Grzebelus E."/>
            <person name="Grzebelus D."/>
            <person name="Ashrafi H."/>
            <person name="Zheng Z."/>
            <person name="Cheng S."/>
            <person name="Spooner D."/>
            <person name="Van Deynze A."/>
            <person name="Simon P."/>
        </authorList>
    </citation>
    <scope>NUCLEOTIDE SEQUENCE</scope>
    <source>
        <tissue evidence="4">Leaf</tissue>
    </source>
</reference>
<dbReference type="Gramene" id="KZN07890">
    <property type="protein sequence ID" value="KZN07890"/>
    <property type="gene ID" value="DCAR_000559"/>
</dbReference>
<sequence>MSSRSANSLDKVTADVAAVAKRMHLKVLGPFMIPPKIMCIRSRLGPGPNGNNLHGYFKLCIYENLIEVFSSTEVVEQIIAGSNECNVKIEVTVGVRGGSSKQGQVGESFLSQLPKGSEKQLQQIKIRMSSRRLQILNKVTADFVAVAKGMHLKVLGPGGILKKAVNMTRLAPGPDGTNLGGNFKFKLLHIYENFAEVFSSTEVVEQIISGFNKWDVEIEIYFVVVGVWSG</sequence>
<comment type="similarity">
    <text evidence="1">Belongs to the universal ribosomal protein uS10 family.</text>
</comment>
<reference evidence="4" key="2">
    <citation type="submission" date="2022-03" db="EMBL/GenBank/DDBJ databases">
        <title>Draft title - Genomic analysis of global carrot germplasm unveils the trajectory of domestication and the origin of high carotenoid orange carrot.</title>
        <authorList>
            <person name="Iorizzo M."/>
            <person name="Ellison S."/>
            <person name="Senalik D."/>
            <person name="Macko-Podgorni A."/>
            <person name="Grzebelus D."/>
            <person name="Bostan H."/>
            <person name="Rolling W."/>
            <person name="Curaba J."/>
            <person name="Simon P."/>
        </authorList>
    </citation>
    <scope>NUCLEOTIDE SEQUENCE</scope>
    <source>
        <tissue evidence="4">Leaf</tissue>
    </source>
</reference>
<dbReference type="KEGG" id="dcr:108197639"/>
<organism evidence="4 5">
    <name type="scientific">Daucus carota subsp. sativus</name>
    <name type="common">Carrot</name>
    <dbReference type="NCBI Taxonomy" id="79200"/>
    <lineage>
        <taxon>Eukaryota</taxon>
        <taxon>Viridiplantae</taxon>
        <taxon>Streptophyta</taxon>
        <taxon>Embryophyta</taxon>
        <taxon>Tracheophyta</taxon>
        <taxon>Spermatophyta</taxon>
        <taxon>Magnoliopsida</taxon>
        <taxon>eudicotyledons</taxon>
        <taxon>Gunneridae</taxon>
        <taxon>Pentapetalae</taxon>
        <taxon>asterids</taxon>
        <taxon>campanulids</taxon>
        <taxon>Apiales</taxon>
        <taxon>Apiaceae</taxon>
        <taxon>Apioideae</taxon>
        <taxon>Scandiceae</taxon>
        <taxon>Daucinae</taxon>
        <taxon>Daucus</taxon>
        <taxon>Daucus sect. Daucus</taxon>
    </lineage>
</organism>
<evidence type="ECO:0000313" key="4">
    <source>
        <dbReference type="EMBL" id="WOG81184.1"/>
    </source>
</evidence>
<evidence type="ECO:0000313" key="5">
    <source>
        <dbReference type="Proteomes" id="UP000077755"/>
    </source>
</evidence>
<keyword evidence="3" id="KW-0687">Ribonucleoprotein</keyword>
<dbReference type="InterPro" id="IPR036838">
    <property type="entry name" value="Ribosomal_uS10_dom_sf"/>
</dbReference>
<evidence type="ECO:0000256" key="2">
    <source>
        <dbReference type="ARBA" id="ARBA00022980"/>
    </source>
</evidence>
<dbReference type="InterPro" id="IPR001848">
    <property type="entry name" value="Ribosomal_uS10"/>
</dbReference>
<keyword evidence="2" id="KW-0689">Ribosomal protein</keyword>
<evidence type="ECO:0000256" key="1">
    <source>
        <dbReference type="ARBA" id="ARBA00007102"/>
    </source>
</evidence>
<dbReference type="InterPro" id="IPR027486">
    <property type="entry name" value="Ribosomal_uS10_dom"/>
</dbReference>
<dbReference type="PANTHER" id="PTHR11700">
    <property type="entry name" value="30S RIBOSOMAL PROTEIN S10 FAMILY MEMBER"/>
    <property type="match status" value="1"/>
</dbReference>
<dbReference type="AlphaFoldDB" id="A0A166FKJ0"/>
<dbReference type="GO" id="GO:0006412">
    <property type="term" value="P:translation"/>
    <property type="evidence" value="ECO:0007669"/>
    <property type="project" value="InterPro"/>
</dbReference>
<dbReference type="GO" id="GO:1990904">
    <property type="term" value="C:ribonucleoprotein complex"/>
    <property type="evidence" value="ECO:0007669"/>
    <property type="project" value="UniProtKB-KW"/>
</dbReference>
<dbReference type="SUPFAM" id="SSF54999">
    <property type="entry name" value="Ribosomal protein S10"/>
    <property type="match status" value="1"/>
</dbReference>
<proteinExistence type="inferred from homology"/>
<dbReference type="Proteomes" id="UP000077755">
    <property type="component" value="Chromosome 1"/>
</dbReference>
<dbReference type="GO" id="GO:0003735">
    <property type="term" value="F:structural constituent of ribosome"/>
    <property type="evidence" value="ECO:0007669"/>
    <property type="project" value="InterPro"/>
</dbReference>
<gene>
    <name evidence="4" type="ORF">DCAR_0100329</name>
</gene>
<protein>
    <submittedName>
        <fullName evidence="4">Uncharacterized protein</fullName>
    </submittedName>
</protein>
<dbReference type="OMA" id="HLKVLGP"/>
<dbReference type="EMBL" id="CP093343">
    <property type="protein sequence ID" value="WOG81184.1"/>
    <property type="molecule type" value="Genomic_DNA"/>
</dbReference>
<dbReference type="Gene3D" id="3.30.70.600">
    <property type="entry name" value="Ribosomal protein S10 domain"/>
    <property type="match status" value="2"/>
</dbReference>
<name>A0A166FKJ0_DAUCS</name>
<evidence type="ECO:0000256" key="3">
    <source>
        <dbReference type="ARBA" id="ARBA00023274"/>
    </source>
</evidence>
<accession>A0A166FKJ0</accession>
<dbReference type="Pfam" id="PF00338">
    <property type="entry name" value="Ribosomal_S10"/>
    <property type="match status" value="1"/>
</dbReference>
<dbReference type="GO" id="GO:0005840">
    <property type="term" value="C:ribosome"/>
    <property type="evidence" value="ECO:0007669"/>
    <property type="project" value="UniProtKB-KW"/>
</dbReference>